<evidence type="ECO:0000259" key="1">
    <source>
        <dbReference type="PROSITE" id="PS50043"/>
    </source>
</evidence>
<dbReference type="Gene3D" id="3.40.50.300">
    <property type="entry name" value="P-loop containing nucleotide triphosphate hydrolases"/>
    <property type="match status" value="1"/>
</dbReference>
<protein>
    <submittedName>
        <fullName evidence="2">LuxR C-terminal-related transcriptional regulator</fullName>
    </submittedName>
</protein>
<gene>
    <name evidence="2" type="ORF">ABN611_04795</name>
</gene>
<dbReference type="InterPro" id="IPR011990">
    <property type="entry name" value="TPR-like_helical_dom_sf"/>
</dbReference>
<dbReference type="SUPFAM" id="SSF48452">
    <property type="entry name" value="TPR-like"/>
    <property type="match status" value="2"/>
</dbReference>
<dbReference type="PRINTS" id="PR00038">
    <property type="entry name" value="HTHLUXR"/>
</dbReference>
<evidence type="ECO:0000313" key="2">
    <source>
        <dbReference type="EMBL" id="XBV25738.1"/>
    </source>
</evidence>
<dbReference type="InterPro" id="IPR027417">
    <property type="entry name" value="P-loop_NTPase"/>
</dbReference>
<dbReference type="Gene3D" id="1.25.40.10">
    <property type="entry name" value="Tetratricopeptide repeat domain"/>
    <property type="match status" value="1"/>
</dbReference>
<dbReference type="SMART" id="SM00421">
    <property type="entry name" value="HTH_LUXR"/>
    <property type="match status" value="1"/>
</dbReference>
<dbReference type="Gene3D" id="1.10.10.10">
    <property type="entry name" value="Winged helix-like DNA-binding domain superfamily/Winged helix DNA-binding domain"/>
    <property type="match status" value="1"/>
</dbReference>
<dbReference type="PANTHER" id="PTHR47691">
    <property type="entry name" value="REGULATOR-RELATED"/>
    <property type="match status" value="1"/>
</dbReference>
<dbReference type="Pfam" id="PF00196">
    <property type="entry name" value="GerE"/>
    <property type="match status" value="1"/>
</dbReference>
<feature type="domain" description="HTH luxR-type" evidence="1">
    <location>
        <begin position="938"/>
        <end position="1001"/>
    </location>
</feature>
<dbReference type="GO" id="GO:0003677">
    <property type="term" value="F:DNA binding"/>
    <property type="evidence" value="ECO:0007669"/>
    <property type="project" value="InterPro"/>
</dbReference>
<dbReference type="CDD" id="cd06170">
    <property type="entry name" value="LuxR_C_like"/>
    <property type="match status" value="1"/>
</dbReference>
<dbReference type="EMBL" id="CP158165">
    <property type="protein sequence ID" value="XBV25738.1"/>
    <property type="molecule type" value="Genomic_DNA"/>
</dbReference>
<dbReference type="PROSITE" id="PS00622">
    <property type="entry name" value="HTH_LUXR_1"/>
    <property type="match status" value="1"/>
</dbReference>
<dbReference type="GO" id="GO:0006355">
    <property type="term" value="P:regulation of DNA-templated transcription"/>
    <property type="evidence" value="ECO:0007669"/>
    <property type="project" value="InterPro"/>
</dbReference>
<proteinExistence type="predicted"/>
<dbReference type="SUPFAM" id="SSF52540">
    <property type="entry name" value="P-loop containing nucleoside triphosphate hydrolases"/>
    <property type="match status" value="1"/>
</dbReference>
<dbReference type="SUPFAM" id="SSF55073">
    <property type="entry name" value="Nucleotide cyclase"/>
    <property type="match status" value="1"/>
</dbReference>
<sequence length="1001" mass="107274">MGGVTVLTASYAGAASAPAYARLAGLAADLPGEPVRRDAGWPVLRYDDPADALAAARALREAASEVPAGELLRIAVHTAPSAAPAVRHTEQLLAIANPGQTLLTATTAVGVPEAVDLGMHRLRDLGSPERIFELAGSGEPLRSLDQVPNNLPVMFTSFVGRQTQVAALRTQLSGSRLVTLTGPGGSGKTRLAAQTAAELAERWPDGVWWVDLSAITESAQMPEAVAAAVGLLVEAGDRLLIGQLRTRRALICLDNCEQIIEGVAEFVGALLTGCPELSILATSREPLDIPGEAIWRVPALAPDEARALFLERSGTEFPTGDEAAEQAIRSICVRLDGIPLALELAAAWARTLTPVQIEAGLSDRFGLLTKNVRGVAARQRTLAASIDWSHDLLDEDERRVFRRLAVFAGGFTLDAASAVCGAELETLARLVDKSLVVAENGRYRLLETIREYAGTRLTEAGEDDVRDRQLDHYLRVAEAAEPLLDEDRDAWRALVEPDRENYRAALEYGLSAADPERGRRLAAALRWLWNLQATGNEGIGYLRRAIDRSPDDRTLLQARLLYGYATVADTVDPFGYDAAGRGLELATELGDDRLRSLFLALVAVGEFFTDFQKAWDLTAEGVRLADGIGDEAARNANVALQCVLLALWDRHDELRPLLDRAADGLISSGERGIASTVLTVWSESLFSTGGPRRAVEIAERALAAAEPLADYHRVGAARCQLATLLVRTGRAAEARALMEPLLELAASSVVPNLGQAMGLICYWTGEYDAAVEWLARDTAPDSPLAGTFAPAMLLPTVAAARRALGQDATELLERAAELARRYNLPRILADALDQLGRIAIADQPDKAAELLHEALTIRVDHGLRTYVVESLESLALLADHTNRPQDAARLSAAATAAREQFGLAAPADQQPTESSSTALSLDDAVAYARRARGARGRPSSGWASLTPTEEQVVALAVEGLSNPEIGERLFMSRGTVKTHLAHVYAKLGVANRTELASLKNP</sequence>
<reference evidence="2" key="1">
    <citation type="submission" date="2024-06" db="EMBL/GenBank/DDBJ databases">
        <title>Kribbella sp. strain HUAS MG21 genome sequences.</title>
        <authorList>
            <person name="Mo P."/>
        </authorList>
    </citation>
    <scope>NUCLEOTIDE SEQUENCE</scope>
    <source>
        <strain evidence="2">HUAS MG21</strain>
    </source>
</reference>
<dbReference type="InterPro" id="IPR000792">
    <property type="entry name" value="Tscrpt_reg_LuxR_C"/>
</dbReference>
<accession>A0AAU7TG07</accession>
<dbReference type="RefSeq" id="WP_350278546.1">
    <property type="nucleotide sequence ID" value="NZ_CP158165.1"/>
</dbReference>
<dbReference type="PRINTS" id="PR00364">
    <property type="entry name" value="DISEASERSIST"/>
</dbReference>
<dbReference type="SUPFAM" id="SSF46894">
    <property type="entry name" value="C-terminal effector domain of the bipartite response regulators"/>
    <property type="match status" value="1"/>
</dbReference>
<organism evidence="2">
    <name type="scientific">Kribbella sp. HUAS MG21</name>
    <dbReference type="NCBI Taxonomy" id="3160966"/>
    <lineage>
        <taxon>Bacteria</taxon>
        <taxon>Bacillati</taxon>
        <taxon>Actinomycetota</taxon>
        <taxon>Actinomycetes</taxon>
        <taxon>Propionibacteriales</taxon>
        <taxon>Kribbellaceae</taxon>
        <taxon>Kribbella</taxon>
    </lineage>
</organism>
<dbReference type="InterPro" id="IPR036388">
    <property type="entry name" value="WH-like_DNA-bd_sf"/>
</dbReference>
<dbReference type="InterPro" id="IPR016032">
    <property type="entry name" value="Sig_transdc_resp-reg_C-effctor"/>
</dbReference>
<dbReference type="InterPro" id="IPR058852">
    <property type="entry name" value="HTH_77"/>
</dbReference>
<name>A0AAU7TG07_9ACTN</name>
<dbReference type="InterPro" id="IPR029787">
    <property type="entry name" value="Nucleotide_cyclase"/>
</dbReference>
<dbReference type="AlphaFoldDB" id="A0AAU7TG07"/>
<dbReference type="PROSITE" id="PS50043">
    <property type="entry name" value="HTH_LUXR_2"/>
    <property type="match status" value="1"/>
</dbReference>
<dbReference type="GO" id="GO:0043531">
    <property type="term" value="F:ADP binding"/>
    <property type="evidence" value="ECO:0007669"/>
    <property type="project" value="InterPro"/>
</dbReference>
<dbReference type="PANTHER" id="PTHR47691:SF3">
    <property type="entry name" value="HTH-TYPE TRANSCRIPTIONAL REGULATOR RV0890C-RELATED"/>
    <property type="match status" value="1"/>
</dbReference>
<dbReference type="Pfam" id="PF25872">
    <property type="entry name" value="HTH_77"/>
    <property type="match status" value="1"/>
</dbReference>